<reference evidence="2 3" key="1">
    <citation type="submission" date="2018-05" db="EMBL/GenBank/DDBJ databases">
        <title>Complete genome sequence of Megasphaera sp. AJH120T, isolated from the ceca of a chicken.</title>
        <authorList>
            <person name="Maki J."/>
            <person name="Looft T."/>
        </authorList>
    </citation>
    <scope>NUCLEOTIDE SEQUENCE [LARGE SCALE GENOMIC DNA]</scope>
    <source>
        <strain evidence="2 3">AJH120</strain>
    </source>
</reference>
<dbReference type="PANTHER" id="PTHR30189">
    <property type="entry name" value="LPS-ASSEMBLY PROTEIN"/>
    <property type="match status" value="1"/>
</dbReference>
<evidence type="ECO:0000313" key="2">
    <source>
        <dbReference type="EMBL" id="AXL21801.1"/>
    </source>
</evidence>
<proteinExistence type="predicted"/>
<keyword evidence="1" id="KW-0732">Signal</keyword>
<evidence type="ECO:0000313" key="3">
    <source>
        <dbReference type="Proteomes" id="UP000254337"/>
    </source>
</evidence>
<dbReference type="OrthoDB" id="1629906at2"/>
<organism evidence="2 3">
    <name type="scientific">Megasphaera stantonii</name>
    <dbReference type="NCBI Taxonomy" id="2144175"/>
    <lineage>
        <taxon>Bacteria</taxon>
        <taxon>Bacillati</taxon>
        <taxon>Bacillota</taxon>
        <taxon>Negativicutes</taxon>
        <taxon>Veillonellales</taxon>
        <taxon>Veillonellaceae</taxon>
        <taxon>Megasphaera</taxon>
    </lineage>
</organism>
<dbReference type="EMBL" id="CP029462">
    <property type="protein sequence ID" value="AXL21801.1"/>
    <property type="molecule type" value="Genomic_DNA"/>
</dbReference>
<feature type="signal peptide" evidence="1">
    <location>
        <begin position="1"/>
        <end position="20"/>
    </location>
</feature>
<protein>
    <recommendedName>
        <fullName evidence="4">Organic solvent tolerance protein OstA</fullName>
    </recommendedName>
</protein>
<sequence length="511" mass="57735">MNKTWTASILAALLPFSIWAADGSGDVSKTGQETMAEVARIDGQDGAGEIVPIDLDAASEAYDIVLPQQPVHMTADSLVVRSADGYIQGRGNVDLQQGMDELHTSYIEGSTNNQLYHTPGPAVYLTSENALSGTGIIYNSKDGDASMDTIEGFIGPGTYIRGTGAEMVDGVGYVKHGLITTPHAVAKTPDYYITGDDIRIYPGEKFTAENTKLWFKHVCLLTYGHYEGRLDEEDNRNSWLFTLLPRPTYNSDDGFGVRGHANIPLNQSGDLAFNMRYALTSKNGFKPTAKVEKYTKFGTFAFGYGSEESSDNDDNIWATKWPELEYFMPRLYLGDTGIYIDGSASWGRWSEDGQETGSHRGFRAEITHRPLPLWKRANIRFYSGYRRDWYSVRDAERRDPYWGVVFSQSINDRLWTSLWYKKHNVSGFTPYRFDTIDDPRQKGFSVGYILTPRDTIIFSLAKNLDSGDISDRNYTWVRDLHSFTAIITYKDSNNDEDDEWDIYVIPKDFRF</sequence>
<evidence type="ECO:0008006" key="4">
    <source>
        <dbReference type="Google" id="ProtNLM"/>
    </source>
</evidence>
<dbReference type="KEGG" id="meg:DKB62_09625"/>
<dbReference type="InterPro" id="IPR050218">
    <property type="entry name" value="LptD"/>
</dbReference>
<dbReference type="GO" id="GO:0009279">
    <property type="term" value="C:cell outer membrane"/>
    <property type="evidence" value="ECO:0007669"/>
    <property type="project" value="TreeGrafter"/>
</dbReference>
<dbReference type="Proteomes" id="UP000254337">
    <property type="component" value="Chromosome"/>
</dbReference>
<keyword evidence="3" id="KW-1185">Reference proteome</keyword>
<evidence type="ECO:0000256" key="1">
    <source>
        <dbReference type="SAM" id="SignalP"/>
    </source>
</evidence>
<feature type="chain" id="PRO_5039276975" description="Organic solvent tolerance protein OstA" evidence="1">
    <location>
        <begin position="21"/>
        <end position="511"/>
    </location>
</feature>
<accession>A0A346B108</accession>
<dbReference type="PANTHER" id="PTHR30189:SF1">
    <property type="entry name" value="LPS-ASSEMBLY PROTEIN LPTD"/>
    <property type="match status" value="1"/>
</dbReference>
<dbReference type="GO" id="GO:1990351">
    <property type="term" value="C:transporter complex"/>
    <property type="evidence" value="ECO:0007669"/>
    <property type="project" value="TreeGrafter"/>
</dbReference>
<name>A0A346B108_9FIRM</name>
<gene>
    <name evidence="2" type="ORF">DKB62_09625</name>
</gene>
<dbReference type="RefSeq" id="WP_107196189.1">
    <property type="nucleotide sequence ID" value="NZ_CP029462.1"/>
</dbReference>
<dbReference type="AlphaFoldDB" id="A0A346B108"/>